<evidence type="ECO:0000313" key="2">
    <source>
        <dbReference type="Proteomes" id="UP001054945"/>
    </source>
</evidence>
<accession>A0AAV4WBK8</accession>
<name>A0AAV4WBK8_CAEEX</name>
<organism evidence="1 2">
    <name type="scientific">Caerostris extrusa</name>
    <name type="common">Bark spider</name>
    <name type="synonym">Caerostris bankana</name>
    <dbReference type="NCBI Taxonomy" id="172846"/>
    <lineage>
        <taxon>Eukaryota</taxon>
        <taxon>Metazoa</taxon>
        <taxon>Ecdysozoa</taxon>
        <taxon>Arthropoda</taxon>
        <taxon>Chelicerata</taxon>
        <taxon>Arachnida</taxon>
        <taxon>Araneae</taxon>
        <taxon>Araneomorphae</taxon>
        <taxon>Entelegynae</taxon>
        <taxon>Araneoidea</taxon>
        <taxon>Araneidae</taxon>
        <taxon>Caerostris</taxon>
    </lineage>
</organism>
<protein>
    <submittedName>
        <fullName evidence="1">Uncharacterized protein</fullName>
    </submittedName>
</protein>
<comment type="caution">
    <text evidence="1">The sequence shown here is derived from an EMBL/GenBank/DDBJ whole genome shotgun (WGS) entry which is preliminary data.</text>
</comment>
<gene>
    <name evidence="1" type="ORF">CEXT_161001</name>
</gene>
<proteinExistence type="predicted"/>
<dbReference type="EMBL" id="BPLR01015890">
    <property type="protein sequence ID" value="GIY79460.1"/>
    <property type="molecule type" value="Genomic_DNA"/>
</dbReference>
<sequence>MDLGECVARTLPLLFPRFESEVCVHNHLTNPVIVQRKREERGLPFLKINIPCLIFSGNRGRGNLLPPPITRRKIQSPSPITYSISFCGLNEFRVLPGRASKRTPLPTSFSYAL</sequence>
<dbReference type="Proteomes" id="UP001054945">
    <property type="component" value="Unassembled WGS sequence"/>
</dbReference>
<dbReference type="AlphaFoldDB" id="A0AAV4WBK8"/>
<keyword evidence="2" id="KW-1185">Reference proteome</keyword>
<evidence type="ECO:0000313" key="1">
    <source>
        <dbReference type="EMBL" id="GIY79460.1"/>
    </source>
</evidence>
<reference evidence="1 2" key="1">
    <citation type="submission" date="2021-06" db="EMBL/GenBank/DDBJ databases">
        <title>Caerostris extrusa draft genome.</title>
        <authorList>
            <person name="Kono N."/>
            <person name="Arakawa K."/>
        </authorList>
    </citation>
    <scope>NUCLEOTIDE SEQUENCE [LARGE SCALE GENOMIC DNA]</scope>
</reference>